<dbReference type="STRING" id="1433126.BN938_2485"/>
<reference evidence="1 2" key="1">
    <citation type="journal article" date="2015" name="Genome Announc.">
        <title>Complete Genome Sequence of the Novel Leech Symbiont Mucinivorans hirudinis M3T.</title>
        <authorList>
            <person name="Nelson M.C."/>
            <person name="Bomar L."/>
            <person name="Graf J."/>
        </authorList>
    </citation>
    <scope>NUCLEOTIDE SEQUENCE [LARGE SCALE GENOMIC DNA]</scope>
    <source>
        <strain evidence="2">M3</strain>
    </source>
</reference>
<gene>
    <name evidence="1" type="ORF">BN938_2485</name>
</gene>
<evidence type="ECO:0000313" key="1">
    <source>
        <dbReference type="EMBL" id="CDN32555.1"/>
    </source>
</evidence>
<accession>A0A060RAA4</accession>
<dbReference type="Proteomes" id="UP000027616">
    <property type="component" value="Chromosome I"/>
</dbReference>
<organism evidence="1 2">
    <name type="scientific">Mucinivorans hirudinis</name>
    <dbReference type="NCBI Taxonomy" id="1433126"/>
    <lineage>
        <taxon>Bacteria</taxon>
        <taxon>Pseudomonadati</taxon>
        <taxon>Bacteroidota</taxon>
        <taxon>Bacteroidia</taxon>
        <taxon>Bacteroidales</taxon>
        <taxon>Rikenellaceae</taxon>
        <taxon>Mucinivorans</taxon>
    </lineage>
</organism>
<dbReference type="KEGG" id="rbc:BN938_2485"/>
<dbReference type="HOGENOM" id="CLU_2570055_0_0_10"/>
<dbReference type="AlphaFoldDB" id="A0A060RAA4"/>
<keyword evidence="2" id="KW-1185">Reference proteome</keyword>
<dbReference type="EMBL" id="HG934468">
    <property type="protein sequence ID" value="CDN32555.1"/>
    <property type="molecule type" value="Genomic_DNA"/>
</dbReference>
<evidence type="ECO:0000313" key="2">
    <source>
        <dbReference type="Proteomes" id="UP000027616"/>
    </source>
</evidence>
<name>A0A060RAA4_9BACT</name>
<protein>
    <submittedName>
        <fullName evidence="1">Uncharacterized protein</fullName>
    </submittedName>
</protein>
<sequence length="81" mass="8938">MKVGDTIDFNSVEDSDCWGITKIHLLGADVLVIGSYGGGSTCLHDLTIDRTQNDILEFLTHTLDDKETGIIFWEVPGNNKK</sequence>
<proteinExistence type="predicted"/>